<dbReference type="SUPFAM" id="SSF88659">
    <property type="entry name" value="Sigma3 and sigma4 domains of RNA polymerase sigma factors"/>
    <property type="match status" value="1"/>
</dbReference>
<comment type="similarity">
    <text evidence="1">Belongs to the sigma-70 factor family. ECF subfamily.</text>
</comment>
<dbReference type="InterPro" id="IPR013324">
    <property type="entry name" value="RNA_pol_sigma_r3/r4-like"/>
</dbReference>
<dbReference type="Pfam" id="PF04542">
    <property type="entry name" value="Sigma70_r2"/>
    <property type="match status" value="1"/>
</dbReference>
<protein>
    <submittedName>
        <fullName evidence="7">RNA polymerase sigma factor</fullName>
    </submittedName>
</protein>
<dbReference type="SUPFAM" id="SSF88946">
    <property type="entry name" value="Sigma2 domain of RNA polymerase sigma factors"/>
    <property type="match status" value="1"/>
</dbReference>
<dbReference type="InterPro" id="IPR013325">
    <property type="entry name" value="RNA_pol_sigma_r2"/>
</dbReference>
<comment type="caution">
    <text evidence="7">The sequence shown here is derived from an EMBL/GenBank/DDBJ whole genome shotgun (WGS) entry which is preliminary data.</text>
</comment>
<evidence type="ECO:0000256" key="1">
    <source>
        <dbReference type="ARBA" id="ARBA00010641"/>
    </source>
</evidence>
<keyword evidence="4" id="KW-0804">Transcription</keyword>
<dbReference type="InterPro" id="IPR007627">
    <property type="entry name" value="RNA_pol_sigma70_r2"/>
</dbReference>
<evidence type="ECO:0000256" key="2">
    <source>
        <dbReference type="ARBA" id="ARBA00023015"/>
    </source>
</evidence>
<evidence type="ECO:0000313" key="7">
    <source>
        <dbReference type="EMBL" id="MBC8529591.1"/>
    </source>
</evidence>
<sequence>MIFAVVLAGGQEERRAQPLRIDETLFPRVGEGDRAAFEQLYQLTERALYAYVLSIVKDPHDTVDIVHATYVKIRCCAHLYQPMGKPLAWMFTIARNLANSLLRQGARTRPQGEEMPEEAYISEPLDRIVLKAALERLEQSESQIILLHLVSGLKHREIAQDLGIPLATVLSRYHRGLKKLRKILLEGGGYDAR</sequence>
<organism evidence="7 8">
    <name type="scientific">Luoshenia tenuis</name>
    <dbReference type="NCBI Taxonomy" id="2763654"/>
    <lineage>
        <taxon>Bacteria</taxon>
        <taxon>Bacillati</taxon>
        <taxon>Bacillota</taxon>
        <taxon>Clostridia</taxon>
        <taxon>Christensenellales</taxon>
        <taxon>Christensenellaceae</taxon>
        <taxon>Luoshenia</taxon>
    </lineage>
</organism>
<keyword evidence="3" id="KW-0731">Sigma factor</keyword>
<dbReference type="EMBL" id="JACRSO010000003">
    <property type="protein sequence ID" value="MBC8529591.1"/>
    <property type="molecule type" value="Genomic_DNA"/>
</dbReference>
<dbReference type="RefSeq" id="WP_283244184.1">
    <property type="nucleotide sequence ID" value="NZ_JACRSO010000003.1"/>
</dbReference>
<feature type="domain" description="RNA polymerase sigma factor 70 region 4 type 2" evidence="6">
    <location>
        <begin position="130"/>
        <end position="180"/>
    </location>
</feature>
<dbReference type="InterPro" id="IPR039425">
    <property type="entry name" value="RNA_pol_sigma-70-like"/>
</dbReference>
<dbReference type="InterPro" id="IPR014284">
    <property type="entry name" value="RNA_pol_sigma-70_dom"/>
</dbReference>
<evidence type="ECO:0000256" key="4">
    <source>
        <dbReference type="ARBA" id="ARBA00023163"/>
    </source>
</evidence>
<dbReference type="GO" id="GO:0016987">
    <property type="term" value="F:sigma factor activity"/>
    <property type="evidence" value="ECO:0007669"/>
    <property type="project" value="UniProtKB-KW"/>
</dbReference>
<dbReference type="GO" id="GO:0003677">
    <property type="term" value="F:DNA binding"/>
    <property type="evidence" value="ECO:0007669"/>
    <property type="project" value="InterPro"/>
</dbReference>
<dbReference type="Pfam" id="PF08281">
    <property type="entry name" value="Sigma70_r4_2"/>
    <property type="match status" value="1"/>
</dbReference>
<dbReference type="GO" id="GO:0006352">
    <property type="term" value="P:DNA-templated transcription initiation"/>
    <property type="evidence" value="ECO:0007669"/>
    <property type="project" value="InterPro"/>
</dbReference>
<dbReference type="Gene3D" id="1.10.10.10">
    <property type="entry name" value="Winged helix-like DNA-binding domain superfamily/Winged helix DNA-binding domain"/>
    <property type="match status" value="1"/>
</dbReference>
<dbReference type="Proteomes" id="UP000654279">
    <property type="component" value="Unassembled WGS sequence"/>
</dbReference>
<dbReference type="AlphaFoldDB" id="A0A926D192"/>
<gene>
    <name evidence="7" type="ORF">H8699_09150</name>
</gene>
<accession>A0A926D192</accession>
<evidence type="ECO:0000259" key="5">
    <source>
        <dbReference type="Pfam" id="PF04542"/>
    </source>
</evidence>
<dbReference type="PANTHER" id="PTHR43133:SF62">
    <property type="entry name" value="RNA POLYMERASE SIGMA FACTOR SIGZ"/>
    <property type="match status" value="1"/>
</dbReference>
<reference evidence="7" key="1">
    <citation type="submission" date="2020-08" db="EMBL/GenBank/DDBJ databases">
        <title>Genome public.</title>
        <authorList>
            <person name="Liu C."/>
            <person name="Sun Q."/>
        </authorList>
    </citation>
    <scope>NUCLEOTIDE SEQUENCE</scope>
    <source>
        <strain evidence="7">NSJ-44</strain>
    </source>
</reference>
<dbReference type="NCBIfam" id="TIGR02937">
    <property type="entry name" value="sigma70-ECF"/>
    <property type="match status" value="1"/>
</dbReference>
<proteinExistence type="inferred from homology"/>
<evidence type="ECO:0000259" key="6">
    <source>
        <dbReference type="Pfam" id="PF08281"/>
    </source>
</evidence>
<keyword evidence="2" id="KW-0805">Transcription regulation</keyword>
<name>A0A926D192_9FIRM</name>
<dbReference type="Gene3D" id="1.10.1740.10">
    <property type="match status" value="1"/>
</dbReference>
<dbReference type="InterPro" id="IPR036388">
    <property type="entry name" value="WH-like_DNA-bd_sf"/>
</dbReference>
<dbReference type="PANTHER" id="PTHR43133">
    <property type="entry name" value="RNA POLYMERASE ECF-TYPE SIGMA FACTO"/>
    <property type="match status" value="1"/>
</dbReference>
<keyword evidence="8" id="KW-1185">Reference proteome</keyword>
<evidence type="ECO:0000256" key="3">
    <source>
        <dbReference type="ARBA" id="ARBA00023082"/>
    </source>
</evidence>
<evidence type="ECO:0000313" key="8">
    <source>
        <dbReference type="Proteomes" id="UP000654279"/>
    </source>
</evidence>
<feature type="domain" description="RNA polymerase sigma-70 region 2" evidence="5">
    <location>
        <begin position="40"/>
        <end position="107"/>
    </location>
</feature>
<dbReference type="InterPro" id="IPR013249">
    <property type="entry name" value="RNA_pol_sigma70_r4_t2"/>
</dbReference>
<dbReference type="CDD" id="cd06171">
    <property type="entry name" value="Sigma70_r4"/>
    <property type="match status" value="1"/>
</dbReference>